<dbReference type="PANTHER" id="PTHR42946">
    <property type="entry name" value="PHOSPHOHEXOSE MUTASE"/>
    <property type="match status" value="1"/>
</dbReference>
<evidence type="ECO:0000259" key="4">
    <source>
        <dbReference type="Pfam" id="PF02878"/>
    </source>
</evidence>
<evidence type="ECO:0000313" key="5">
    <source>
        <dbReference type="EMBL" id="HFH29190.1"/>
    </source>
</evidence>
<name>A0A7C3ECE3_9SPIR</name>
<evidence type="ECO:0000256" key="3">
    <source>
        <dbReference type="ARBA" id="ARBA00022553"/>
    </source>
</evidence>
<dbReference type="InterPro" id="IPR050060">
    <property type="entry name" value="Phosphoglucosamine_mutase"/>
</dbReference>
<accession>A0A7C3ECE3</accession>
<dbReference type="InterPro" id="IPR036900">
    <property type="entry name" value="A-D-PHexomutase_C_sf"/>
</dbReference>
<dbReference type="AlphaFoldDB" id="A0A7C3ECE3"/>
<dbReference type="PANTHER" id="PTHR42946:SF1">
    <property type="entry name" value="PHOSPHOGLUCOMUTASE (ALPHA-D-GLUCOSE-1,6-BISPHOSPHATE-DEPENDENT)"/>
    <property type="match status" value="1"/>
</dbReference>
<sequence>MAPIRHPDTGLFLGDPDLVPLKHVSESTIHTEMEAALQQLILSASGWRTVFAPSGNEEDAASSISDAHHVIAATAALVFSDYIKTKSGSDKPVIIVGQDSRPTGTAIADTIIRILFASGCEVRYAFIISAPEIMAYCRQGNHIDGFIYISASHNPIGHNGIKFGLNDGGVLPAPEAKILIEAFQKTIHEQGHLQKLQNMLASVPTKEITRVYENTRQVKREAYSAYLLFTHEVITGSQIQEAQNKIYSYIEETTKHQGLGILIDFNGSARTTSIDRNFLESLGCTVETMNDRPREIAHRIVPEGESLEPCRKTLESLHDKNPAFVLGYVPDCDGDRGNLVVWDETIQAGRSLEAQEVFALCCVAELAHMVFTGELRYDKKGNAVDKVAVAINDPTSMRIDRIAQAFDVSVFRAEVGEANVVGLARRLREQGYKVWILGEGAAGGNITHPSSVRDPIDTIGAILKLLTIRSHQDTMGLFELWCELSGQAEAYRDDFTLSTIINTLPSFVTTSAYVPEAILKIKTADHALLKERFQNIFLKEWDLRKKDLASRYGIVEWEALAYNGMEERRNIQQFREAGRGGLKILFRNQQNVDIAYIWMRGSGTEPVFRVMADVAGKDNRMERDLLSWLRQMVETADNQ</sequence>
<proteinExistence type="inferred from homology"/>
<dbReference type="SUPFAM" id="SSF53738">
    <property type="entry name" value="Phosphoglucomutase, first 3 domains"/>
    <property type="match status" value="1"/>
</dbReference>
<dbReference type="Gene3D" id="3.40.120.10">
    <property type="entry name" value="Alpha-D-Glucose-1,6-Bisphosphate, subunit A, domain 3"/>
    <property type="match status" value="3"/>
</dbReference>
<gene>
    <name evidence="5" type="ORF">ENS59_06715</name>
</gene>
<comment type="caution">
    <text evidence="5">The sequence shown here is derived from an EMBL/GenBank/DDBJ whole genome shotgun (WGS) entry which is preliminary data.</text>
</comment>
<keyword evidence="5" id="KW-0808">Transferase</keyword>
<protein>
    <submittedName>
        <fullName evidence="5">Phosphatidylglycerol lysyltransferase</fullName>
    </submittedName>
</protein>
<organism evidence="5">
    <name type="scientific">Gracilinema caldarium</name>
    <dbReference type="NCBI Taxonomy" id="215591"/>
    <lineage>
        <taxon>Bacteria</taxon>
        <taxon>Pseudomonadati</taxon>
        <taxon>Spirochaetota</taxon>
        <taxon>Spirochaetia</taxon>
        <taxon>Spirochaetales</taxon>
        <taxon>Breznakiellaceae</taxon>
        <taxon>Gracilinema</taxon>
    </lineage>
</organism>
<dbReference type="GO" id="GO:0005975">
    <property type="term" value="P:carbohydrate metabolic process"/>
    <property type="evidence" value="ECO:0007669"/>
    <property type="project" value="InterPro"/>
</dbReference>
<dbReference type="GO" id="GO:0016740">
    <property type="term" value="F:transferase activity"/>
    <property type="evidence" value="ECO:0007669"/>
    <property type="project" value="UniProtKB-KW"/>
</dbReference>
<dbReference type="EMBL" id="DSVL01000207">
    <property type="protein sequence ID" value="HFH29190.1"/>
    <property type="molecule type" value="Genomic_DNA"/>
</dbReference>
<feature type="domain" description="Alpha-D-phosphohexomutase alpha/beta/alpha" evidence="4">
    <location>
        <begin position="72"/>
        <end position="186"/>
    </location>
</feature>
<reference evidence="5" key="1">
    <citation type="journal article" date="2020" name="mSystems">
        <title>Genome- and Community-Level Interaction Insights into Carbon Utilization and Element Cycling Functions of Hydrothermarchaeota in Hydrothermal Sediment.</title>
        <authorList>
            <person name="Zhou Z."/>
            <person name="Liu Y."/>
            <person name="Xu W."/>
            <person name="Pan J."/>
            <person name="Luo Z.H."/>
            <person name="Li M."/>
        </authorList>
    </citation>
    <scope>NUCLEOTIDE SEQUENCE [LARGE SCALE GENOMIC DNA]</scope>
    <source>
        <strain evidence="5">SpSt-503</strain>
    </source>
</reference>
<dbReference type="SUPFAM" id="SSF55957">
    <property type="entry name" value="Phosphoglucomutase, C-terminal domain"/>
    <property type="match status" value="1"/>
</dbReference>
<dbReference type="GO" id="GO:0004615">
    <property type="term" value="F:phosphomannomutase activity"/>
    <property type="evidence" value="ECO:0007669"/>
    <property type="project" value="TreeGrafter"/>
</dbReference>
<dbReference type="Pfam" id="PF02878">
    <property type="entry name" value="PGM_PMM_I"/>
    <property type="match status" value="1"/>
</dbReference>
<evidence type="ECO:0000256" key="1">
    <source>
        <dbReference type="ARBA" id="ARBA00001946"/>
    </source>
</evidence>
<evidence type="ECO:0000256" key="2">
    <source>
        <dbReference type="ARBA" id="ARBA00010231"/>
    </source>
</evidence>
<dbReference type="InterPro" id="IPR016055">
    <property type="entry name" value="A-D-PHexomutase_a/b/a-I/II/III"/>
</dbReference>
<dbReference type="InterPro" id="IPR005844">
    <property type="entry name" value="A-D-PHexomutase_a/b/a-I"/>
</dbReference>
<comment type="similarity">
    <text evidence="2">Belongs to the phosphohexose mutase family.</text>
</comment>
<comment type="cofactor">
    <cofactor evidence="1">
        <name>Mg(2+)</name>
        <dbReference type="ChEBI" id="CHEBI:18420"/>
    </cofactor>
</comment>
<keyword evidence="3" id="KW-0597">Phosphoprotein</keyword>